<evidence type="ECO:0000313" key="4">
    <source>
        <dbReference type="Proteomes" id="UP000199695"/>
    </source>
</evidence>
<name>A0A1H8DZF9_9BACL</name>
<dbReference type="OrthoDB" id="9772485at2"/>
<dbReference type="Proteomes" id="UP000199695">
    <property type="component" value="Unassembled WGS sequence"/>
</dbReference>
<dbReference type="RefSeq" id="WP_089967077.1">
    <property type="nucleotide sequence ID" value="NZ_FOCQ01000006.1"/>
</dbReference>
<dbReference type="GO" id="GO:0016757">
    <property type="term" value="F:glycosyltransferase activity"/>
    <property type="evidence" value="ECO:0007669"/>
    <property type="project" value="InterPro"/>
</dbReference>
<dbReference type="EMBL" id="FOCQ01000006">
    <property type="protein sequence ID" value="SEN11918.1"/>
    <property type="molecule type" value="Genomic_DNA"/>
</dbReference>
<dbReference type="InterPro" id="IPR028098">
    <property type="entry name" value="Glyco_trans_4-like_N"/>
</dbReference>
<feature type="domain" description="Glycosyltransferase subfamily 4-like N-terminal" evidence="2">
    <location>
        <begin position="15"/>
        <end position="164"/>
    </location>
</feature>
<dbReference type="Gene3D" id="3.40.50.2000">
    <property type="entry name" value="Glycogen Phosphorylase B"/>
    <property type="match status" value="1"/>
</dbReference>
<proteinExistence type="predicted"/>
<protein>
    <submittedName>
        <fullName evidence="3">Glycosyltransferase involved in cell wall bisynthesis</fullName>
    </submittedName>
</protein>
<gene>
    <name evidence="3" type="ORF">SAMN05444955_10626</name>
</gene>
<dbReference type="InterPro" id="IPR001296">
    <property type="entry name" value="Glyco_trans_1"/>
</dbReference>
<dbReference type="SUPFAM" id="SSF53756">
    <property type="entry name" value="UDP-Glycosyltransferase/glycogen phosphorylase"/>
    <property type="match status" value="1"/>
</dbReference>
<keyword evidence="3" id="KW-0808">Transferase</keyword>
<dbReference type="Pfam" id="PF13439">
    <property type="entry name" value="Glyco_transf_4"/>
    <property type="match status" value="1"/>
</dbReference>
<keyword evidence="4" id="KW-1185">Reference proteome</keyword>
<organism evidence="3 4">
    <name type="scientific">Lihuaxuella thermophila</name>
    <dbReference type="NCBI Taxonomy" id="1173111"/>
    <lineage>
        <taxon>Bacteria</taxon>
        <taxon>Bacillati</taxon>
        <taxon>Bacillota</taxon>
        <taxon>Bacilli</taxon>
        <taxon>Bacillales</taxon>
        <taxon>Thermoactinomycetaceae</taxon>
        <taxon>Lihuaxuella</taxon>
    </lineage>
</organism>
<dbReference type="Gene3D" id="3.40.50.11090">
    <property type="match status" value="1"/>
</dbReference>
<evidence type="ECO:0000313" key="3">
    <source>
        <dbReference type="EMBL" id="SEN11918.1"/>
    </source>
</evidence>
<feature type="domain" description="Glycosyl transferase family 1" evidence="1">
    <location>
        <begin position="170"/>
        <end position="321"/>
    </location>
</feature>
<evidence type="ECO:0000259" key="1">
    <source>
        <dbReference type="Pfam" id="PF00534"/>
    </source>
</evidence>
<dbReference type="AlphaFoldDB" id="A0A1H8DZF9"/>
<dbReference type="CDD" id="cd03801">
    <property type="entry name" value="GT4_PimA-like"/>
    <property type="match status" value="1"/>
</dbReference>
<dbReference type="PANTHER" id="PTHR12526">
    <property type="entry name" value="GLYCOSYLTRANSFERASE"/>
    <property type="match status" value="1"/>
</dbReference>
<accession>A0A1H8DZF9</accession>
<dbReference type="STRING" id="1173111.SAMN05444955_10626"/>
<sequence length="348" mass="39726">MNITFILPGYPSEPSGGFRVVYEYANHLVERGHEVSVVHPAYTYSSGHPIYRSTSPRIDWQYIHEKVRMIYAPSLDEKYIPDADAVIATAWFTADYVHHYSHRKGKKFYFIQSFVTWYGFDKVKRTWLLPLNKIVISKWLYQLGLKFGVPVTDITYIPNAIDHNKFRLINPISKRPKTIAMLYSRIRIKGSCDGIKALQLAKMAIPDLHAVLFGVPKRSTEIPGWMDYIQTPSQEDLVDKIYNGSSIYLCSSWNEGWGLPASEAMACGCAVVSTKNGGSEEFCIHNQTALLSPPKNPDELAKNLILLLKNDPLRMKIAENGLQYIRKFNYNKSTDLMESHLLSIVKQK</sequence>
<evidence type="ECO:0000259" key="2">
    <source>
        <dbReference type="Pfam" id="PF13439"/>
    </source>
</evidence>
<reference evidence="3 4" key="1">
    <citation type="submission" date="2016-10" db="EMBL/GenBank/DDBJ databases">
        <authorList>
            <person name="de Groot N.N."/>
        </authorList>
    </citation>
    <scope>NUCLEOTIDE SEQUENCE [LARGE SCALE GENOMIC DNA]</scope>
    <source>
        <strain evidence="3 4">DSM 46701</strain>
    </source>
</reference>
<dbReference type="Pfam" id="PF00534">
    <property type="entry name" value="Glycos_transf_1"/>
    <property type="match status" value="1"/>
</dbReference>